<dbReference type="OMA" id="HEDFSWR"/>
<dbReference type="AlphaFoldDB" id="A0A061D1B7"/>
<reference evidence="3" key="1">
    <citation type="journal article" date="2014" name="Nucleic Acids Res.">
        <title>The evolutionary dynamics of variant antigen genes in Babesia reveal a history of genomic innovation underlying host-parasite interaction.</title>
        <authorList>
            <person name="Jackson A.P."/>
            <person name="Otto T.D."/>
            <person name="Darby A."/>
            <person name="Ramaprasad A."/>
            <person name="Xia D."/>
            <person name="Echaide I.E."/>
            <person name="Farber M."/>
            <person name="Gahlot S."/>
            <person name="Gamble J."/>
            <person name="Gupta D."/>
            <person name="Gupta Y."/>
            <person name="Jackson L."/>
            <person name="Malandrin L."/>
            <person name="Malas T.B."/>
            <person name="Moussa E."/>
            <person name="Nair M."/>
            <person name="Reid A.J."/>
            <person name="Sanders M."/>
            <person name="Sharma J."/>
            <person name="Tracey A."/>
            <person name="Quail M.A."/>
            <person name="Weir W."/>
            <person name="Wastling J.M."/>
            <person name="Hall N."/>
            <person name="Willadsen P."/>
            <person name="Lingelbach K."/>
            <person name="Shiels B."/>
            <person name="Tait A."/>
            <person name="Berriman M."/>
            <person name="Allred D.R."/>
            <person name="Pain A."/>
        </authorList>
    </citation>
    <scope>NUCLEOTIDE SEQUENCE [LARGE SCALE GENOMIC DNA]</scope>
    <source>
        <strain evidence="3">Bond</strain>
    </source>
</reference>
<feature type="compositionally biased region" description="Basic residues" evidence="1">
    <location>
        <begin position="82"/>
        <end position="91"/>
    </location>
</feature>
<evidence type="ECO:0000313" key="3">
    <source>
        <dbReference type="Proteomes" id="UP000033188"/>
    </source>
</evidence>
<keyword evidence="3" id="KW-1185">Reference proteome</keyword>
<feature type="compositionally biased region" description="Low complexity" evidence="1">
    <location>
        <begin position="110"/>
        <end position="121"/>
    </location>
</feature>
<feature type="region of interest" description="Disordered" evidence="1">
    <location>
        <begin position="70"/>
        <end position="149"/>
    </location>
</feature>
<dbReference type="GeneID" id="24562969"/>
<dbReference type="OrthoDB" id="366349at2759"/>
<dbReference type="VEuPathDB" id="PiroplasmaDB:BBBOND_0107352"/>
<proteinExistence type="predicted"/>
<evidence type="ECO:0000313" key="2">
    <source>
        <dbReference type="EMBL" id="CDR94428.1"/>
    </source>
</evidence>
<evidence type="ECO:0000256" key="1">
    <source>
        <dbReference type="SAM" id="MobiDB-lite"/>
    </source>
</evidence>
<accession>A0A061D1B7</accession>
<feature type="compositionally biased region" description="Basic and acidic residues" evidence="1">
    <location>
        <begin position="92"/>
        <end position="106"/>
    </location>
</feature>
<feature type="region of interest" description="Disordered" evidence="1">
    <location>
        <begin position="1"/>
        <end position="24"/>
    </location>
</feature>
<gene>
    <name evidence="2" type="ORF">BBBOND_0107352</name>
</gene>
<dbReference type="RefSeq" id="XP_012766614.1">
    <property type="nucleotide sequence ID" value="XM_012911160.1"/>
</dbReference>
<feature type="region of interest" description="Disordered" evidence="1">
    <location>
        <begin position="36"/>
        <end position="57"/>
    </location>
</feature>
<name>A0A061D1B7_BABBI</name>
<protein>
    <submittedName>
        <fullName evidence="2">Uncharacterized protein</fullName>
    </submittedName>
</protein>
<dbReference type="Proteomes" id="UP000033188">
    <property type="component" value="Chromosome 1"/>
</dbReference>
<organism evidence="2 3">
    <name type="scientific">Babesia bigemina</name>
    <dbReference type="NCBI Taxonomy" id="5866"/>
    <lineage>
        <taxon>Eukaryota</taxon>
        <taxon>Sar</taxon>
        <taxon>Alveolata</taxon>
        <taxon>Apicomplexa</taxon>
        <taxon>Aconoidasida</taxon>
        <taxon>Piroplasmida</taxon>
        <taxon>Babesiidae</taxon>
        <taxon>Babesia</taxon>
    </lineage>
</organism>
<feature type="compositionally biased region" description="Basic and acidic residues" evidence="1">
    <location>
        <begin position="70"/>
        <end position="80"/>
    </location>
</feature>
<sequence>MCASDATHDPSLRWADELDNSDSDLDGALEVTVKPTHLKEPSIKARQWSAPAPERQPKVVECHRADFLADDLGDSRDGFNRRMSRNQKKGNGRKDRFESESHEDFSWRCSSGSLRGSGSNSFPMNSKRDDDRGFYNMNHRRKEENSSAW</sequence>
<feature type="compositionally biased region" description="Basic and acidic residues" evidence="1">
    <location>
        <begin position="1"/>
        <end position="16"/>
    </location>
</feature>
<dbReference type="KEGG" id="bbig:BBBOND_0107352"/>
<dbReference type="EMBL" id="LK391707">
    <property type="protein sequence ID" value="CDR94428.1"/>
    <property type="molecule type" value="Genomic_DNA"/>
</dbReference>